<accession>A0A7C3ISU0</accession>
<name>A0A7C3ISU0_9CREN</name>
<dbReference type="PROSITE" id="PS51898">
    <property type="entry name" value="TYR_RECOMBINASE"/>
    <property type="match status" value="1"/>
</dbReference>
<dbReference type="GO" id="GO:0003677">
    <property type="term" value="F:DNA binding"/>
    <property type="evidence" value="ECO:0007669"/>
    <property type="project" value="InterPro"/>
</dbReference>
<dbReference type="InterPro" id="IPR002104">
    <property type="entry name" value="Integrase_catalytic"/>
</dbReference>
<dbReference type="GO" id="GO:0015074">
    <property type="term" value="P:DNA integration"/>
    <property type="evidence" value="ECO:0007669"/>
    <property type="project" value="InterPro"/>
</dbReference>
<protein>
    <recommendedName>
        <fullName evidence="2">Tyr recombinase domain-containing protein</fullName>
    </recommendedName>
</protein>
<dbReference type="EMBL" id="DSTX01000005">
    <property type="protein sequence ID" value="HFK20452.1"/>
    <property type="molecule type" value="Genomic_DNA"/>
</dbReference>
<dbReference type="InterPro" id="IPR011010">
    <property type="entry name" value="DNA_brk_join_enz"/>
</dbReference>
<evidence type="ECO:0000259" key="2">
    <source>
        <dbReference type="PROSITE" id="PS51898"/>
    </source>
</evidence>
<dbReference type="AlphaFoldDB" id="A0A7C3ISU0"/>
<sequence length="177" mass="20460">MVERTPAWSEVEEFLEKVRSLFRKKEISLRDFLILSMYPTSGLKTSELLKLRKRDLDLQNGVISINRNGTAMQVVVMPWLLPHLKDYVKGKGDDEKVFRISRRQALNINYCYTEQILGSKLRIEDWRKAYSLRIVETIKDPSLCKKILGLKTQKTISAYVKAISRDAKDEIIKAIGG</sequence>
<proteinExistence type="predicted"/>
<dbReference type="SUPFAM" id="SSF56349">
    <property type="entry name" value="DNA breaking-rejoining enzymes"/>
    <property type="match status" value="1"/>
</dbReference>
<gene>
    <name evidence="3" type="ORF">ENS19_04135</name>
</gene>
<dbReference type="Gene3D" id="1.10.443.10">
    <property type="entry name" value="Intergrase catalytic core"/>
    <property type="match status" value="1"/>
</dbReference>
<reference evidence="3" key="1">
    <citation type="journal article" date="2020" name="mSystems">
        <title>Genome- and Community-Level Interaction Insights into Carbon Utilization and Element Cycling Functions of Hydrothermarchaeota in Hydrothermal Sediment.</title>
        <authorList>
            <person name="Zhou Z."/>
            <person name="Liu Y."/>
            <person name="Xu W."/>
            <person name="Pan J."/>
            <person name="Luo Z.H."/>
            <person name="Li M."/>
        </authorList>
    </citation>
    <scope>NUCLEOTIDE SEQUENCE [LARGE SCALE GENOMIC DNA]</scope>
    <source>
        <strain evidence="3">SpSt-468</strain>
    </source>
</reference>
<organism evidence="3">
    <name type="scientific">Candidatus Methanomethylicus mesodigestus</name>
    <dbReference type="NCBI Taxonomy" id="1867258"/>
    <lineage>
        <taxon>Archaea</taxon>
        <taxon>Thermoproteota</taxon>
        <taxon>Methanosuratincolia</taxon>
        <taxon>Candidatus Methanomethylicales</taxon>
        <taxon>Candidatus Methanomethylicaceae</taxon>
        <taxon>Candidatus Methanomethylicus</taxon>
    </lineage>
</organism>
<dbReference type="InterPro" id="IPR013762">
    <property type="entry name" value="Integrase-like_cat_sf"/>
</dbReference>
<dbReference type="GO" id="GO:0006310">
    <property type="term" value="P:DNA recombination"/>
    <property type="evidence" value="ECO:0007669"/>
    <property type="project" value="UniProtKB-KW"/>
</dbReference>
<evidence type="ECO:0000256" key="1">
    <source>
        <dbReference type="ARBA" id="ARBA00023172"/>
    </source>
</evidence>
<feature type="domain" description="Tyr recombinase" evidence="2">
    <location>
        <begin position="1"/>
        <end position="173"/>
    </location>
</feature>
<evidence type="ECO:0000313" key="3">
    <source>
        <dbReference type="EMBL" id="HFK20452.1"/>
    </source>
</evidence>
<keyword evidence="1" id="KW-0233">DNA recombination</keyword>
<comment type="caution">
    <text evidence="3">The sequence shown here is derived from an EMBL/GenBank/DDBJ whole genome shotgun (WGS) entry which is preliminary data.</text>
</comment>